<dbReference type="InterPro" id="IPR052513">
    <property type="entry name" value="Thioester_dehydratase-like"/>
</dbReference>
<evidence type="ECO:0000259" key="1">
    <source>
        <dbReference type="Pfam" id="PF01796"/>
    </source>
</evidence>
<dbReference type="InterPro" id="IPR022002">
    <property type="entry name" value="ChsH2_Znr"/>
</dbReference>
<accession>A0A3M8HG91</accession>
<evidence type="ECO:0000259" key="2">
    <source>
        <dbReference type="Pfam" id="PF12172"/>
    </source>
</evidence>
<evidence type="ECO:0000313" key="3">
    <source>
        <dbReference type="EMBL" id="RND01440.1"/>
    </source>
</evidence>
<dbReference type="Pfam" id="PF01796">
    <property type="entry name" value="OB_ChsH2_C"/>
    <property type="match status" value="1"/>
</dbReference>
<dbReference type="AlphaFoldDB" id="A0A3M8HG91"/>
<evidence type="ECO:0000313" key="4">
    <source>
        <dbReference type="Proteomes" id="UP000279909"/>
    </source>
</evidence>
<keyword evidence="4" id="KW-1185">Reference proteome</keyword>
<name>A0A3M8HG91_9BACI</name>
<dbReference type="PANTHER" id="PTHR34075:SF5">
    <property type="entry name" value="BLR3430 PROTEIN"/>
    <property type="match status" value="1"/>
</dbReference>
<dbReference type="Pfam" id="PF12172">
    <property type="entry name" value="zf-ChsH2"/>
    <property type="match status" value="1"/>
</dbReference>
<dbReference type="EMBL" id="RHLQ01000002">
    <property type="protein sequence ID" value="RND01440.1"/>
    <property type="molecule type" value="Genomic_DNA"/>
</dbReference>
<dbReference type="InterPro" id="IPR012340">
    <property type="entry name" value="NA-bd_OB-fold"/>
</dbReference>
<dbReference type="PANTHER" id="PTHR34075">
    <property type="entry name" value="BLR3430 PROTEIN"/>
    <property type="match status" value="1"/>
</dbReference>
<dbReference type="Gene3D" id="6.10.30.10">
    <property type="match status" value="1"/>
</dbReference>
<dbReference type="InterPro" id="IPR002878">
    <property type="entry name" value="ChsH2_C"/>
</dbReference>
<feature type="domain" description="ChsH2 C-terminal OB-fold" evidence="1">
    <location>
        <begin position="54"/>
        <end position="116"/>
    </location>
</feature>
<dbReference type="SUPFAM" id="SSF50249">
    <property type="entry name" value="Nucleic acid-binding proteins"/>
    <property type="match status" value="1"/>
</dbReference>
<comment type="caution">
    <text evidence="3">The sequence shown here is derived from an EMBL/GenBank/DDBJ whole genome shotgun (WGS) entry which is preliminary data.</text>
</comment>
<reference evidence="3 4" key="1">
    <citation type="journal article" date="2014" name="Int. J. Syst. Evol. Microbiol.">
        <title>Lysinibacillus halotolerans sp. nov., isolated from saline-alkaline soil.</title>
        <authorList>
            <person name="Kong D."/>
            <person name="Wang Y."/>
            <person name="Zhao B."/>
            <person name="Li Y."/>
            <person name="Song J."/>
            <person name="Zhai Y."/>
            <person name="Zhang C."/>
            <person name="Wang H."/>
            <person name="Chen X."/>
            <person name="Zhao B."/>
            <person name="Ruan Z."/>
        </authorList>
    </citation>
    <scope>NUCLEOTIDE SEQUENCE [LARGE SCALE GENOMIC DNA]</scope>
    <source>
        <strain evidence="3 4">MCCC 1A12703</strain>
    </source>
</reference>
<dbReference type="Proteomes" id="UP000279909">
    <property type="component" value="Unassembled WGS sequence"/>
</dbReference>
<feature type="domain" description="ChsH2 rubredoxin-like zinc ribbon" evidence="2">
    <location>
        <begin position="17"/>
        <end position="52"/>
    </location>
</feature>
<dbReference type="OrthoDB" id="9785144at2"/>
<proteinExistence type="predicted"/>
<sequence length="132" mass="15058">MKDLIKSGIDEESKPYWDGLIDHKLLIQQCEDCQQSIFYPRSICPHCFSGQLSWFQANGTGSIYSFTIVHQGYGPFKGEPPYVVGIVELDEGVRMMTRIIGDKDEISIGKRVSVVYKEVEEDFVLPYFQLIA</sequence>
<protein>
    <submittedName>
        <fullName evidence="3">Zn-ribbon domain-containing OB-fold protein</fullName>
    </submittedName>
</protein>
<organism evidence="3 4">
    <name type="scientific">Lysinibacillus halotolerans</name>
    <dbReference type="NCBI Taxonomy" id="1368476"/>
    <lineage>
        <taxon>Bacteria</taxon>
        <taxon>Bacillati</taxon>
        <taxon>Bacillota</taxon>
        <taxon>Bacilli</taxon>
        <taxon>Bacillales</taxon>
        <taxon>Bacillaceae</taxon>
        <taxon>Lysinibacillus</taxon>
    </lineage>
</organism>
<gene>
    <name evidence="3" type="ORF">EC501_01770</name>
</gene>